<evidence type="ECO:0000256" key="6">
    <source>
        <dbReference type="ARBA" id="ARBA00023145"/>
    </source>
</evidence>
<keyword evidence="11" id="KW-0812">Transmembrane</keyword>
<keyword evidence="9" id="KW-1208">Phospholipid metabolism</keyword>
<dbReference type="GO" id="GO:0008654">
    <property type="term" value="P:phospholipid biosynthetic process"/>
    <property type="evidence" value="ECO:0007669"/>
    <property type="project" value="UniProtKB-KW"/>
</dbReference>
<dbReference type="Proteomes" id="UP000236584">
    <property type="component" value="Chromosome"/>
</dbReference>
<keyword evidence="13" id="KW-1185">Reference proteome</keyword>
<evidence type="ECO:0000256" key="1">
    <source>
        <dbReference type="ARBA" id="ARBA00022475"/>
    </source>
</evidence>
<evidence type="ECO:0000256" key="9">
    <source>
        <dbReference type="ARBA" id="ARBA00023264"/>
    </source>
</evidence>
<evidence type="ECO:0000256" key="11">
    <source>
        <dbReference type="SAM" id="Phobius"/>
    </source>
</evidence>
<dbReference type="InterPro" id="IPR033175">
    <property type="entry name" value="PSD-A"/>
</dbReference>
<dbReference type="NCBIfam" id="NF038088">
    <property type="entry name" value="anchor_synt_D"/>
    <property type="match status" value="1"/>
</dbReference>
<evidence type="ECO:0000313" key="13">
    <source>
        <dbReference type="Proteomes" id="UP000236584"/>
    </source>
</evidence>
<proteinExistence type="predicted"/>
<sequence length="201" mass="21847">MNFAPGVHKWALPPLVGAVLFTFVFPPLAALLLAFGLFALWNFRDPERHPPTVGIVAPADGKVSVVREEGDQFRVGVYMNALDVHVIRAPKKGYVDGVSHSPGANKPAFSKESENNERVDVDFGLFEVSLIAGWFARRIVPYVHDGDSVAKGDRLGHIAFGSRADVLLPPSIDRDHLLVEEGDSVRAGETVIAEVPDDDDV</sequence>
<evidence type="ECO:0000256" key="4">
    <source>
        <dbReference type="ARBA" id="ARBA00023098"/>
    </source>
</evidence>
<keyword evidence="4" id="KW-0443">Lipid metabolism</keyword>
<dbReference type="PANTHER" id="PTHR35809:SF1">
    <property type="entry name" value="ARCHAETIDYLSERINE DECARBOXYLASE PROENZYME-RELATED"/>
    <property type="match status" value="1"/>
</dbReference>
<gene>
    <name evidence="12" type="ORF">C2R22_19485</name>
</gene>
<evidence type="ECO:0000313" key="12">
    <source>
        <dbReference type="EMBL" id="AUV83555.1"/>
    </source>
</evidence>
<keyword evidence="11" id="KW-1133">Transmembrane helix</keyword>
<keyword evidence="6" id="KW-0865">Zymogen</keyword>
<dbReference type="GO" id="GO:0004609">
    <property type="term" value="F:phosphatidylserine decarboxylase activity"/>
    <property type="evidence" value="ECO:0007669"/>
    <property type="project" value="InterPro"/>
</dbReference>
<keyword evidence="10" id="KW-0670">Pyruvate</keyword>
<dbReference type="EMBL" id="CP026309">
    <property type="protein sequence ID" value="AUV83555.1"/>
    <property type="molecule type" value="Genomic_DNA"/>
</dbReference>
<protein>
    <submittedName>
        <fullName evidence="12">Phosphatidylserine decarboxylase</fullName>
    </submittedName>
</protein>
<keyword evidence="3" id="KW-0210">Decarboxylase</keyword>
<dbReference type="PANTHER" id="PTHR35809">
    <property type="entry name" value="ARCHAETIDYLSERINE DECARBOXYLASE PROENZYME-RELATED"/>
    <property type="match status" value="1"/>
</dbReference>
<evidence type="ECO:0000256" key="5">
    <source>
        <dbReference type="ARBA" id="ARBA00023136"/>
    </source>
</evidence>
<dbReference type="RefSeq" id="WP_103427244.1">
    <property type="nucleotide sequence ID" value="NZ_CP026309.1"/>
</dbReference>
<evidence type="ECO:0000256" key="2">
    <source>
        <dbReference type="ARBA" id="ARBA00022516"/>
    </source>
</evidence>
<dbReference type="OrthoDB" id="50255at2157"/>
<keyword evidence="1" id="KW-1003">Cell membrane</keyword>
<dbReference type="KEGG" id="srub:C2R22_19485"/>
<keyword evidence="5 11" id="KW-0472">Membrane</keyword>
<keyword evidence="2" id="KW-0444">Lipid biosynthesis</keyword>
<keyword evidence="8" id="KW-0456">Lyase</keyword>
<dbReference type="AlphaFoldDB" id="A0A2I8VNT0"/>
<dbReference type="InterPro" id="IPR003817">
    <property type="entry name" value="PS_Dcarbxylase"/>
</dbReference>
<organism evidence="12 13">
    <name type="scientific">Salinigranum rubrum</name>
    <dbReference type="NCBI Taxonomy" id="755307"/>
    <lineage>
        <taxon>Archaea</taxon>
        <taxon>Methanobacteriati</taxon>
        <taxon>Methanobacteriota</taxon>
        <taxon>Stenosarchaea group</taxon>
        <taxon>Halobacteria</taxon>
        <taxon>Halobacteriales</taxon>
        <taxon>Haloferacaceae</taxon>
        <taxon>Salinigranum</taxon>
    </lineage>
</organism>
<name>A0A2I8VNT0_9EURY</name>
<dbReference type="GeneID" id="35594323"/>
<accession>A0A2I8VNT0</accession>
<evidence type="ECO:0000256" key="3">
    <source>
        <dbReference type="ARBA" id="ARBA00022793"/>
    </source>
</evidence>
<reference evidence="12 13" key="1">
    <citation type="submission" date="2018-01" db="EMBL/GenBank/DDBJ databases">
        <title>Complete genome sequence of Salinigranum rubrum GX10T, an extremely halophilic archaeon isolated from a marine solar saltern.</title>
        <authorList>
            <person name="Han S."/>
        </authorList>
    </citation>
    <scope>NUCLEOTIDE SEQUENCE [LARGE SCALE GENOMIC DNA]</scope>
    <source>
        <strain evidence="12 13">GX10</strain>
    </source>
</reference>
<evidence type="ECO:0000256" key="7">
    <source>
        <dbReference type="ARBA" id="ARBA00023209"/>
    </source>
</evidence>
<dbReference type="Pfam" id="PF02666">
    <property type="entry name" value="PS_Dcarbxylase"/>
    <property type="match status" value="1"/>
</dbReference>
<keyword evidence="7" id="KW-0594">Phospholipid biosynthesis</keyword>
<dbReference type="NCBIfam" id="NF003683">
    <property type="entry name" value="PRK05305.2-3"/>
    <property type="match status" value="1"/>
</dbReference>
<feature type="transmembrane region" description="Helical" evidence="11">
    <location>
        <begin position="15"/>
        <end position="41"/>
    </location>
</feature>
<evidence type="ECO:0000256" key="10">
    <source>
        <dbReference type="ARBA" id="ARBA00023317"/>
    </source>
</evidence>
<evidence type="ECO:0000256" key="8">
    <source>
        <dbReference type="ARBA" id="ARBA00023239"/>
    </source>
</evidence>